<feature type="coiled-coil region" evidence="1">
    <location>
        <begin position="168"/>
        <end position="239"/>
    </location>
</feature>
<keyword evidence="6" id="KW-1185">Reference proteome</keyword>
<evidence type="ECO:0000259" key="4">
    <source>
        <dbReference type="Pfam" id="PF14257"/>
    </source>
</evidence>
<feature type="transmembrane region" description="Helical" evidence="3">
    <location>
        <begin position="282"/>
        <end position="303"/>
    </location>
</feature>
<dbReference type="OrthoDB" id="242217at2157"/>
<evidence type="ECO:0000313" key="6">
    <source>
        <dbReference type="Proteomes" id="UP000011625"/>
    </source>
</evidence>
<comment type="caution">
    <text evidence="5">The sequence shown here is derived from an EMBL/GenBank/DDBJ whole genome shotgun (WGS) entry which is preliminary data.</text>
</comment>
<dbReference type="AlphaFoldDB" id="M0N3V5"/>
<protein>
    <recommendedName>
        <fullName evidence="4">DUF4349 domain-containing protein</fullName>
    </recommendedName>
</protein>
<feature type="compositionally biased region" description="Polar residues" evidence="2">
    <location>
        <begin position="121"/>
        <end position="135"/>
    </location>
</feature>
<evidence type="ECO:0000256" key="1">
    <source>
        <dbReference type="SAM" id="Coils"/>
    </source>
</evidence>
<sequence>MPSHTRSAAVIALALLVILAGCGGMGGGGDAAGGGDGASGVNASGGGASVSSAESGGGGAETAAASVDGSAATDAEAGNEQALQPRRAIIRTGHVRLDVENFSTAQRNVTTATRRLGGYVSGSSQSTRGENGNRTAGQLVVRVPSRNFSALYDRIQATGTVLSARTNSSDVTEKLVDLEARLENLRAQRQRLRNLYENASDTEAVLKVQERLSNTQSEIERLEAQLQSLRGQVALSTITVELTEPADDPVVAGAWYDSGVLDAFLSSIGGVVTTLRAAVVGLAYLAPYLLVFGVPLALGYLAYRRRTATSASAE</sequence>
<dbReference type="EMBL" id="AOME01000056">
    <property type="protein sequence ID" value="EMA52228.1"/>
    <property type="molecule type" value="Genomic_DNA"/>
</dbReference>
<feature type="region of interest" description="Disordered" evidence="2">
    <location>
        <begin position="113"/>
        <end position="135"/>
    </location>
</feature>
<feature type="domain" description="DUF4349" evidence="4">
    <location>
        <begin position="87"/>
        <end position="298"/>
    </location>
</feature>
<evidence type="ECO:0000256" key="2">
    <source>
        <dbReference type="SAM" id="MobiDB-lite"/>
    </source>
</evidence>
<dbReference type="InterPro" id="IPR025645">
    <property type="entry name" value="DUF4349"/>
</dbReference>
<dbReference type="STRING" id="1227456.C450_11671"/>
<reference evidence="5 6" key="1">
    <citation type="journal article" date="2014" name="PLoS Genet.">
        <title>Phylogenetically driven sequencing of extremely halophilic archaea reveals strategies for static and dynamic osmo-response.</title>
        <authorList>
            <person name="Becker E.A."/>
            <person name="Seitzer P.M."/>
            <person name="Tritt A."/>
            <person name="Larsen D."/>
            <person name="Krusor M."/>
            <person name="Yao A.I."/>
            <person name="Wu D."/>
            <person name="Madern D."/>
            <person name="Eisen J.A."/>
            <person name="Darling A.E."/>
            <person name="Facciotti M.T."/>
        </authorList>
    </citation>
    <scope>NUCLEOTIDE SEQUENCE [LARGE SCALE GENOMIC DNA]</scope>
    <source>
        <strain evidence="5 6">DSM 8989</strain>
    </source>
</reference>
<dbReference type="Proteomes" id="UP000011625">
    <property type="component" value="Unassembled WGS sequence"/>
</dbReference>
<keyword evidence="3" id="KW-0472">Membrane</keyword>
<feature type="region of interest" description="Disordered" evidence="2">
    <location>
        <begin position="44"/>
        <end position="81"/>
    </location>
</feature>
<evidence type="ECO:0000256" key="3">
    <source>
        <dbReference type="SAM" id="Phobius"/>
    </source>
</evidence>
<keyword evidence="3" id="KW-1133">Transmembrane helix</keyword>
<keyword evidence="1" id="KW-0175">Coiled coil</keyword>
<dbReference type="PATRIC" id="fig|1227456.3.peg.2372"/>
<gene>
    <name evidence="5" type="ORF">C450_11671</name>
</gene>
<organism evidence="5 6">
    <name type="scientific">Halococcus salifodinae DSM 8989</name>
    <dbReference type="NCBI Taxonomy" id="1227456"/>
    <lineage>
        <taxon>Archaea</taxon>
        <taxon>Methanobacteriati</taxon>
        <taxon>Methanobacteriota</taxon>
        <taxon>Stenosarchaea group</taxon>
        <taxon>Halobacteria</taxon>
        <taxon>Halobacteriales</taxon>
        <taxon>Halococcaceae</taxon>
        <taxon>Halococcus</taxon>
    </lineage>
</organism>
<name>M0N3V5_9EURY</name>
<evidence type="ECO:0000313" key="5">
    <source>
        <dbReference type="EMBL" id="EMA52228.1"/>
    </source>
</evidence>
<accession>M0N3V5</accession>
<dbReference type="Pfam" id="PF14257">
    <property type="entry name" value="DUF4349"/>
    <property type="match status" value="1"/>
</dbReference>
<proteinExistence type="predicted"/>
<keyword evidence="3" id="KW-0812">Transmembrane</keyword>
<dbReference type="PROSITE" id="PS51257">
    <property type="entry name" value="PROKAR_LIPOPROTEIN"/>
    <property type="match status" value="1"/>
</dbReference>
<dbReference type="RefSeq" id="WP_005043535.1">
    <property type="nucleotide sequence ID" value="NZ_AOME01000056.1"/>
</dbReference>